<evidence type="ECO:0000313" key="2">
    <source>
        <dbReference type="EMBL" id="CAF4358728.1"/>
    </source>
</evidence>
<gene>
    <name evidence="2" type="ORF">OXD698_LOCUS49185</name>
</gene>
<reference evidence="2" key="1">
    <citation type="submission" date="2021-02" db="EMBL/GenBank/DDBJ databases">
        <authorList>
            <person name="Nowell W R."/>
        </authorList>
    </citation>
    <scope>NUCLEOTIDE SEQUENCE</scope>
</reference>
<dbReference type="EMBL" id="CAJOAZ010021713">
    <property type="protein sequence ID" value="CAF4358728.1"/>
    <property type="molecule type" value="Genomic_DNA"/>
</dbReference>
<feature type="non-terminal residue" evidence="2">
    <location>
        <position position="161"/>
    </location>
</feature>
<protein>
    <submittedName>
        <fullName evidence="2">Uncharacterized protein</fullName>
    </submittedName>
</protein>
<feature type="region of interest" description="Disordered" evidence="1">
    <location>
        <begin position="1"/>
        <end position="30"/>
    </location>
</feature>
<feature type="non-terminal residue" evidence="2">
    <location>
        <position position="1"/>
    </location>
</feature>
<accession>A0A820LK60</accession>
<proteinExistence type="predicted"/>
<organism evidence="2 3">
    <name type="scientific">Adineta steineri</name>
    <dbReference type="NCBI Taxonomy" id="433720"/>
    <lineage>
        <taxon>Eukaryota</taxon>
        <taxon>Metazoa</taxon>
        <taxon>Spiralia</taxon>
        <taxon>Gnathifera</taxon>
        <taxon>Rotifera</taxon>
        <taxon>Eurotatoria</taxon>
        <taxon>Bdelloidea</taxon>
        <taxon>Adinetida</taxon>
        <taxon>Adinetidae</taxon>
        <taxon>Adineta</taxon>
    </lineage>
</organism>
<evidence type="ECO:0000256" key="1">
    <source>
        <dbReference type="SAM" id="MobiDB-lite"/>
    </source>
</evidence>
<evidence type="ECO:0000313" key="3">
    <source>
        <dbReference type="Proteomes" id="UP000663844"/>
    </source>
</evidence>
<sequence length="161" mass="17555">ASATPTNLSSPSSTILRDKTQTITSVPSQTPPTSFYSQYAQIHEEKLRALKEQFVWIDTLPTSANIEQQKPVSDDDFVAIYNKRMTAIKDKFRDQLGNTFASSSTPIDPQVYSQHLTQMRQQCGLVATPIATGQDAFDVEVESRLNNGGGNGGTTTGVNAQ</sequence>
<dbReference type="Proteomes" id="UP000663844">
    <property type="component" value="Unassembled WGS sequence"/>
</dbReference>
<dbReference type="AlphaFoldDB" id="A0A820LK60"/>
<comment type="caution">
    <text evidence="2">The sequence shown here is derived from an EMBL/GenBank/DDBJ whole genome shotgun (WGS) entry which is preliminary data.</text>
</comment>
<name>A0A820LK60_9BILA</name>